<proteinExistence type="predicted"/>
<dbReference type="CDD" id="cd18186">
    <property type="entry name" value="BTB_POZ_ZBTB_KLHL-like"/>
    <property type="match status" value="1"/>
</dbReference>
<feature type="region of interest" description="Disordered" evidence="1">
    <location>
        <begin position="1"/>
        <end position="20"/>
    </location>
</feature>
<evidence type="ECO:0000259" key="2">
    <source>
        <dbReference type="PROSITE" id="PS50097"/>
    </source>
</evidence>
<dbReference type="EMBL" id="JARJCW010000082">
    <property type="protein sequence ID" value="KAJ7196674.1"/>
    <property type="molecule type" value="Genomic_DNA"/>
</dbReference>
<evidence type="ECO:0000313" key="4">
    <source>
        <dbReference type="Proteomes" id="UP001219525"/>
    </source>
</evidence>
<reference evidence="3" key="1">
    <citation type="submission" date="2023-03" db="EMBL/GenBank/DDBJ databases">
        <title>Massive genome expansion in bonnet fungi (Mycena s.s.) driven by repeated elements and novel gene families across ecological guilds.</title>
        <authorList>
            <consortium name="Lawrence Berkeley National Laboratory"/>
            <person name="Harder C.B."/>
            <person name="Miyauchi S."/>
            <person name="Viragh M."/>
            <person name="Kuo A."/>
            <person name="Thoen E."/>
            <person name="Andreopoulos B."/>
            <person name="Lu D."/>
            <person name="Skrede I."/>
            <person name="Drula E."/>
            <person name="Henrissat B."/>
            <person name="Morin E."/>
            <person name="Kohler A."/>
            <person name="Barry K."/>
            <person name="LaButti K."/>
            <person name="Morin E."/>
            <person name="Salamov A."/>
            <person name="Lipzen A."/>
            <person name="Mereny Z."/>
            <person name="Hegedus B."/>
            <person name="Baldrian P."/>
            <person name="Stursova M."/>
            <person name="Weitz H."/>
            <person name="Taylor A."/>
            <person name="Grigoriev I.V."/>
            <person name="Nagy L.G."/>
            <person name="Martin F."/>
            <person name="Kauserud H."/>
        </authorList>
    </citation>
    <scope>NUCLEOTIDE SEQUENCE</scope>
    <source>
        <strain evidence="3">9144</strain>
    </source>
</reference>
<dbReference type="InterPro" id="IPR011333">
    <property type="entry name" value="SKP1/BTB/POZ_sf"/>
</dbReference>
<protein>
    <recommendedName>
        <fullName evidence="2">BTB domain-containing protein</fullName>
    </recommendedName>
</protein>
<feature type="domain" description="BTB" evidence="2">
    <location>
        <begin position="27"/>
        <end position="104"/>
    </location>
</feature>
<organism evidence="3 4">
    <name type="scientific">Mycena pura</name>
    <dbReference type="NCBI Taxonomy" id="153505"/>
    <lineage>
        <taxon>Eukaryota</taxon>
        <taxon>Fungi</taxon>
        <taxon>Dikarya</taxon>
        <taxon>Basidiomycota</taxon>
        <taxon>Agaricomycotina</taxon>
        <taxon>Agaricomycetes</taxon>
        <taxon>Agaricomycetidae</taxon>
        <taxon>Agaricales</taxon>
        <taxon>Marasmiineae</taxon>
        <taxon>Mycenaceae</taxon>
        <taxon>Mycena</taxon>
    </lineage>
</organism>
<sequence length="338" mass="37862">MSTEAPIHDAPAPFSGAADAENADRPADFIIRSCDGFDFHVHKDILKFASDVFNDMFAFPADTSGSADSDPRRDGKPVLVVPESQSALHKLLCLAYPPDLHLLDSYTLVGEADLDRIVAVYQAADKYQFHRVLRLLRNMLDQPALIDAHPYRLFAIAKICGLGELARKAALSTLRSPIDPTAAFPEMRCLSWEEGHKLLRFHHLCGQRAAKYVEQKGWKFFSMAPAVGEAPSHYHVWAIRSHNHSHCCATSEPQWSQWFFNYTAHLASRLQTAPSHCTVETLELAPADRELAERCSTCSADPNRERDFENFKGMLAGKIKASHETLVDTYFDFSQTSK</sequence>
<dbReference type="PROSITE" id="PS50097">
    <property type="entry name" value="BTB"/>
    <property type="match status" value="1"/>
</dbReference>
<evidence type="ECO:0000313" key="3">
    <source>
        <dbReference type="EMBL" id="KAJ7196674.1"/>
    </source>
</evidence>
<keyword evidence="4" id="KW-1185">Reference proteome</keyword>
<dbReference type="Pfam" id="PF00651">
    <property type="entry name" value="BTB"/>
    <property type="match status" value="1"/>
</dbReference>
<comment type="caution">
    <text evidence="3">The sequence shown here is derived from an EMBL/GenBank/DDBJ whole genome shotgun (WGS) entry which is preliminary data.</text>
</comment>
<dbReference type="Gene3D" id="3.30.710.10">
    <property type="entry name" value="Potassium Channel Kv1.1, Chain A"/>
    <property type="match status" value="1"/>
</dbReference>
<gene>
    <name evidence="3" type="ORF">GGX14DRAFT_672310</name>
</gene>
<dbReference type="SUPFAM" id="SSF54695">
    <property type="entry name" value="POZ domain"/>
    <property type="match status" value="1"/>
</dbReference>
<dbReference type="InterPro" id="IPR000210">
    <property type="entry name" value="BTB/POZ_dom"/>
</dbReference>
<accession>A0AAD6UX86</accession>
<dbReference type="SMART" id="SM00225">
    <property type="entry name" value="BTB"/>
    <property type="match status" value="1"/>
</dbReference>
<evidence type="ECO:0000256" key="1">
    <source>
        <dbReference type="SAM" id="MobiDB-lite"/>
    </source>
</evidence>
<dbReference type="AlphaFoldDB" id="A0AAD6UX86"/>
<name>A0AAD6UX86_9AGAR</name>
<dbReference type="Proteomes" id="UP001219525">
    <property type="component" value="Unassembled WGS sequence"/>
</dbReference>